<name>A0ABV5RQ11_9ACTN</name>
<evidence type="ECO:0000313" key="3">
    <source>
        <dbReference type="Proteomes" id="UP001589532"/>
    </source>
</evidence>
<protein>
    <submittedName>
        <fullName evidence="2">GNAT family protein</fullName>
    </submittedName>
</protein>
<dbReference type="EMBL" id="JBHMBW010000001">
    <property type="protein sequence ID" value="MFB9621511.1"/>
    <property type="molecule type" value="Genomic_DNA"/>
</dbReference>
<dbReference type="InterPro" id="IPR000182">
    <property type="entry name" value="GNAT_dom"/>
</dbReference>
<dbReference type="SUPFAM" id="SSF55729">
    <property type="entry name" value="Acyl-CoA N-acyltransferases (Nat)"/>
    <property type="match status" value="1"/>
</dbReference>
<dbReference type="Gene3D" id="3.40.630.30">
    <property type="match status" value="1"/>
</dbReference>
<dbReference type="InterPro" id="IPR016181">
    <property type="entry name" value="Acyl_CoA_acyltransferase"/>
</dbReference>
<feature type="domain" description="N-acetyltransferase" evidence="1">
    <location>
        <begin position="10"/>
        <end position="176"/>
    </location>
</feature>
<reference evidence="2 3" key="1">
    <citation type="submission" date="2024-09" db="EMBL/GenBank/DDBJ databases">
        <authorList>
            <person name="Sun Q."/>
            <person name="Mori K."/>
        </authorList>
    </citation>
    <scope>NUCLEOTIDE SEQUENCE [LARGE SCALE GENOMIC DNA]</scope>
    <source>
        <strain evidence="2 3">JCM 3143</strain>
    </source>
</reference>
<keyword evidence="3" id="KW-1185">Reference proteome</keyword>
<organism evidence="2 3">
    <name type="scientific">Nonomuraea helvata</name>
    <dbReference type="NCBI Taxonomy" id="37484"/>
    <lineage>
        <taxon>Bacteria</taxon>
        <taxon>Bacillati</taxon>
        <taxon>Actinomycetota</taxon>
        <taxon>Actinomycetes</taxon>
        <taxon>Streptosporangiales</taxon>
        <taxon>Streptosporangiaceae</taxon>
        <taxon>Nonomuraea</taxon>
    </lineage>
</organism>
<evidence type="ECO:0000313" key="2">
    <source>
        <dbReference type="EMBL" id="MFB9621511.1"/>
    </source>
</evidence>
<dbReference type="PANTHER" id="PTHR43415">
    <property type="entry name" value="SPERMIDINE N(1)-ACETYLTRANSFERASE"/>
    <property type="match status" value="1"/>
</dbReference>
<dbReference type="RefSeq" id="WP_344986602.1">
    <property type="nucleotide sequence ID" value="NZ_BAAAXV010000001.1"/>
</dbReference>
<dbReference type="PROSITE" id="PS51186">
    <property type="entry name" value="GNAT"/>
    <property type="match status" value="1"/>
</dbReference>
<gene>
    <name evidence="2" type="ORF">ACFFSA_00315</name>
</gene>
<accession>A0ABV5RQ11</accession>
<dbReference type="Proteomes" id="UP001589532">
    <property type="component" value="Unassembled WGS sequence"/>
</dbReference>
<sequence>MTSAWTGERVRLRAIEPEDWEAFHSFDEYSEAVRNGHQLHPPQSAARARKWAAELAEQTQGLDDVRLVIATRDGNVPVGMINTHSLDRVHGTFAYGIGIGTPHHRKGYAGDAIVLLLRYMFFERRFQKAEAWVYSSNEPSLALHRRLGFVEEGRRRRSHYADGRYDDEVLFGMTIEEFTERHAAS</sequence>
<dbReference type="PANTHER" id="PTHR43415:SF5">
    <property type="entry name" value="ACETYLTRANSFERASE"/>
    <property type="match status" value="1"/>
</dbReference>
<comment type="caution">
    <text evidence="2">The sequence shown here is derived from an EMBL/GenBank/DDBJ whole genome shotgun (WGS) entry which is preliminary data.</text>
</comment>
<dbReference type="Pfam" id="PF13302">
    <property type="entry name" value="Acetyltransf_3"/>
    <property type="match status" value="1"/>
</dbReference>
<proteinExistence type="predicted"/>
<evidence type="ECO:0000259" key="1">
    <source>
        <dbReference type="PROSITE" id="PS51186"/>
    </source>
</evidence>